<dbReference type="Pfam" id="PF00226">
    <property type="entry name" value="DnaJ"/>
    <property type="match status" value="1"/>
</dbReference>
<dbReference type="RefSeq" id="WP_151115620.1">
    <property type="nucleotide sequence ID" value="NZ_CP042582.1"/>
</dbReference>
<accession>A0A5J6MX12</accession>
<dbReference type="CDD" id="cd06257">
    <property type="entry name" value="DnaJ"/>
    <property type="match status" value="1"/>
</dbReference>
<dbReference type="Gene3D" id="1.10.287.110">
    <property type="entry name" value="DnaJ domain"/>
    <property type="match status" value="1"/>
</dbReference>
<dbReference type="AlphaFoldDB" id="A0A5J6MX12"/>
<gene>
    <name evidence="2" type="ORF">FRZ61_11570</name>
</gene>
<dbReference type="PROSITE" id="PS50076">
    <property type="entry name" value="DNAJ_2"/>
    <property type="match status" value="1"/>
</dbReference>
<dbReference type="EMBL" id="CP042582">
    <property type="protein sequence ID" value="QEX21235.1"/>
    <property type="molecule type" value="Genomic_DNA"/>
</dbReference>
<proteinExistence type="predicted"/>
<evidence type="ECO:0000313" key="2">
    <source>
        <dbReference type="EMBL" id="QEX21235.1"/>
    </source>
</evidence>
<feature type="domain" description="J" evidence="1">
    <location>
        <begin position="188"/>
        <end position="252"/>
    </location>
</feature>
<dbReference type="InterPro" id="IPR001623">
    <property type="entry name" value="DnaJ_domain"/>
</dbReference>
<dbReference type="InterPro" id="IPR007791">
    <property type="entry name" value="DjlA_N"/>
</dbReference>
<keyword evidence="3" id="KW-1185">Reference proteome</keyword>
<dbReference type="CDD" id="cd07316">
    <property type="entry name" value="terB_like_DjlA"/>
    <property type="match status" value="1"/>
</dbReference>
<dbReference type="PANTHER" id="PTHR24074">
    <property type="entry name" value="CO-CHAPERONE PROTEIN DJLA"/>
    <property type="match status" value="1"/>
</dbReference>
<dbReference type="Gene3D" id="1.10.3680.10">
    <property type="entry name" value="TerB-like"/>
    <property type="match status" value="1"/>
</dbReference>
<dbReference type="InterPro" id="IPR050817">
    <property type="entry name" value="DjlA_DnaK_co-chaperone"/>
</dbReference>
<evidence type="ECO:0000313" key="3">
    <source>
        <dbReference type="Proteomes" id="UP000325797"/>
    </source>
</evidence>
<dbReference type="Pfam" id="PF05099">
    <property type="entry name" value="TerB"/>
    <property type="match status" value="1"/>
</dbReference>
<protein>
    <submittedName>
        <fullName evidence="2">Molecular chaperone DjlA</fullName>
    </submittedName>
</protein>
<dbReference type="InterPro" id="IPR036869">
    <property type="entry name" value="J_dom_sf"/>
</dbReference>
<evidence type="ECO:0000259" key="1">
    <source>
        <dbReference type="PROSITE" id="PS50076"/>
    </source>
</evidence>
<dbReference type="SMART" id="SM00271">
    <property type="entry name" value="DnaJ"/>
    <property type="match status" value="1"/>
</dbReference>
<reference evidence="2 3" key="1">
    <citation type="submission" date="2019-08" db="EMBL/GenBank/DDBJ databases">
        <title>Hyperibacter terrae gen. nov., sp. nov. and Hyperibacter viscosus sp. nov., two new members in the family Rhodospirillaceae isolated from the rhizosphere of Hypericum perforatum.</title>
        <authorList>
            <person name="Noviana Z."/>
        </authorList>
    </citation>
    <scope>NUCLEOTIDE SEQUENCE [LARGE SCALE GENOMIC DNA]</scope>
    <source>
        <strain evidence="2 3">R5959</strain>
    </source>
</reference>
<organism evidence="2 3">
    <name type="scientific">Hypericibacter adhaerens</name>
    <dbReference type="NCBI Taxonomy" id="2602016"/>
    <lineage>
        <taxon>Bacteria</taxon>
        <taxon>Pseudomonadati</taxon>
        <taxon>Pseudomonadota</taxon>
        <taxon>Alphaproteobacteria</taxon>
        <taxon>Rhodospirillales</taxon>
        <taxon>Dongiaceae</taxon>
        <taxon>Hypericibacter</taxon>
    </lineage>
</organism>
<dbReference type="InterPro" id="IPR029024">
    <property type="entry name" value="TerB-like"/>
</dbReference>
<dbReference type="SUPFAM" id="SSF158682">
    <property type="entry name" value="TerB-like"/>
    <property type="match status" value="1"/>
</dbReference>
<sequence length="254" mass="27715">MSIWGKILGGAAGFALGGPVGALAGAVAGHAVDMLTEANLQQGDATGTAAPADERAATRQIAFTIGVIVLGAKMAKADGRVTREEIVAFKEVFRVPPQELRNVGRFFDQARQDAQGFEPYARQIAKMFPRKSRVLEELIDGLFHIAKADGAVSADELDYLRRVAQIFGFADADFERIRHSHLGPDESDPYTLLGVTRDSSDAEIKLAWRKLIRETHPDKLIAKGLPQEFVDLATDKMARINAAYDRIAKERGIE</sequence>
<dbReference type="SUPFAM" id="SSF46565">
    <property type="entry name" value="Chaperone J-domain"/>
    <property type="match status" value="1"/>
</dbReference>
<dbReference type="PRINTS" id="PR00625">
    <property type="entry name" value="JDOMAIN"/>
</dbReference>
<name>A0A5J6MX12_9PROT</name>
<dbReference type="Proteomes" id="UP000325797">
    <property type="component" value="Chromosome"/>
</dbReference>
<dbReference type="OrthoDB" id="9782583at2"/>
<dbReference type="KEGG" id="hadh:FRZ61_11570"/>